<proteinExistence type="predicted"/>
<gene>
    <name evidence="1" type="ORF">D4764_11G0000120</name>
</gene>
<name>A0A5C6PGG0_9TELE</name>
<evidence type="ECO:0000313" key="2">
    <source>
        <dbReference type="Proteomes" id="UP000324091"/>
    </source>
</evidence>
<dbReference type="Proteomes" id="UP000324091">
    <property type="component" value="Chromosome 11"/>
</dbReference>
<comment type="caution">
    <text evidence="1">The sequence shown here is derived from an EMBL/GenBank/DDBJ whole genome shotgun (WGS) entry which is preliminary data.</text>
</comment>
<organism evidence="1 2">
    <name type="scientific">Takifugu flavidus</name>
    <name type="common">sansaifugu</name>
    <dbReference type="NCBI Taxonomy" id="433684"/>
    <lineage>
        <taxon>Eukaryota</taxon>
        <taxon>Metazoa</taxon>
        <taxon>Chordata</taxon>
        <taxon>Craniata</taxon>
        <taxon>Vertebrata</taxon>
        <taxon>Euteleostomi</taxon>
        <taxon>Actinopterygii</taxon>
        <taxon>Neopterygii</taxon>
        <taxon>Teleostei</taxon>
        <taxon>Neoteleostei</taxon>
        <taxon>Acanthomorphata</taxon>
        <taxon>Eupercaria</taxon>
        <taxon>Tetraodontiformes</taxon>
        <taxon>Tetradontoidea</taxon>
        <taxon>Tetraodontidae</taxon>
        <taxon>Takifugu</taxon>
    </lineage>
</organism>
<sequence>MEARNVVRFDSMPPASLGIWVKLFRMWEFRTSMVEGSARRSQQTLTIWSGLPGLFGGPGGFALVLFAGDRHTCSWLSVHCLLVVSSALW</sequence>
<reference evidence="1 2" key="1">
    <citation type="submission" date="2019-04" db="EMBL/GenBank/DDBJ databases">
        <title>Chromosome genome assembly for Takifugu flavidus.</title>
        <authorList>
            <person name="Xiao S."/>
        </authorList>
    </citation>
    <scope>NUCLEOTIDE SEQUENCE [LARGE SCALE GENOMIC DNA]</scope>
    <source>
        <strain evidence="1">HTHZ2018</strain>
        <tissue evidence="1">Muscle</tissue>
    </source>
</reference>
<dbReference type="EMBL" id="RHFK02000003">
    <property type="protein sequence ID" value="TWW77891.1"/>
    <property type="molecule type" value="Genomic_DNA"/>
</dbReference>
<evidence type="ECO:0000313" key="1">
    <source>
        <dbReference type="EMBL" id="TWW77891.1"/>
    </source>
</evidence>
<protein>
    <submittedName>
        <fullName evidence="1">Uncharacterized protein</fullName>
    </submittedName>
</protein>
<accession>A0A5C6PGG0</accession>
<keyword evidence="2" id="KW-1185">Reference proteome</keyword>
<dbReference type="AlphaFoldDB" id="A0A5C6PGG0"/>